<dbReference type="EMBL" id="BK015491">
    <property type="protein sequence ID" value="DAE09652.1"/>
    <property type="molecule type" value="Genomic_DNA"/>
</dbReference>
<keyword evidence="1" id="KW-1133">Transmembrane helix</keyword>
<evidence type="ECO:0000256" key="1">
    <source>
        <dbReference type="SAM" id="Phobius"/>
    </source>
</evidence>
<protein>
    <submittedName>
        <fullName evidence="2">Holin</fullName>
    </submittedName>
</protein>
<reference evidence="2" key="1">
    <citation type="journal article" date="2021" name="Proc. Natl. Acad. Sci. U.S.A.">
        <title>A Catalog of Tens of Thousands of Viruses from Human Metagenomes Reveals Hidden Associations with Chronic Diseases.</title>
        <authorList>
            <person name="Tisza M.J."/>
            <person name="Buck C.B."/>
        </authorList>
    </citation>
    <scope>NUCLEOTIDE SEQUENCE</scope>
    <source>
        <strain evidence="2">CtjhW4</strain>
    </source>
</reference>
<evidence type="ECO:0000313" key="2">
    <source>
        <dbReference type="EMBL" id="DAE09652.1"/>
    </source>
</evidence>
<name>A0A8S5PTS2_9CAUD</name>
<proteinExistence type="predicted"/>
<sequence>MNINWKVRVKNIYFWIGLVGVIFTAVGANPAMLTSWTILVE</sequence>
<keyword evidence="1" id="KW-0472">Membrane</keyword>
<dbReference type="InterPro" id="IPR006485">
    <property type="entry name" value="Phage-like_holin"/>
</dbReference>
<dbReference type="Pfam" id="PF04531">
    <property type="entry name" value="Phage_holin_1"/>
    <property type="match status" value="1"/>
</dbReference>
<feature type="transmembrane region" description="Helical" evidence="1">
    <location>
        <begin position="12"/>
        <end position="39"/>
    </location>
</feature>
<accession>A0A8S5PTS2</accession>
<keyword evidence="1" id="KW-0812">Transmembrane</keyword>
<organism evidence="2">
    <name type="scientific">Myoviridae sp. ctjhW4</name>
    <dbReference type="NCBI Taxonomy" id="2825162"/>
    <lineage>
        <taxon>Viruses</taxon>
        <taxon>Duplodnaviria</taxon>
        <taxon>Heunggongvirae</taxon>
        <taxon>Uroviricota</taxon>
        <taxon>Caudoviricetes</taxon>
    </lineage>
</organism>